<accession>A0A5C6F564</accession>
<gene>
    <name evidence="1" type="ORF">Poly59_15030</name>
</gene>
<organism evidence="1 2">
    <name type="scientific">Rubripirellula reticaptiva</name>
    <dbReference type="NCBI Taxonomy" id="2528013"/>
    <lineage>
        <taxon>Bacteria</taxon>
        <taxon>Pseudomonadati</taxon>
        <taxon>Planctomycetota</taxon>
        <taxon>Planctomycetia</taxon>
        <taxon>Pirellulales</taxon>
        <taxon>Pirellulaceae</taxon>
        <taxon>Rubripirellula</taxon>
    </lineage>
</organism>
<comment type="caution">
    <text evidence="1">The sequence shown here is derived from an EMBL/GenBank/DDBJ whole genome shotgun (WGS) entry which is preliminary data.</text>
</comment>
<dbReference type="Proteomes" id="UP000317977">
    <property type="component" value="Unassembled WGS sequence"/>
</dbReference>
<name>A0A5C6F564_9BACT</name>
<dbReference type="EMBL" id="SJPX01000002">
    <property type="protein sequence ID" value="TWU55206.1"/>
    <property type="molecule type" value="Genomic_DNA"/>
</dbReference>
<proteinExistence type="predicted"/>
<dbReference type="AlphaFoldDB" id="A0A5C6F564"/>
<evidence type="ECO:0000313" key="1">
    <source>
        <dbReference type="EMBL" id="TWU55206.1"/>
    </source>
</evidence>
<sequence>MGPAYGKDVLISDRRASVHPYWTLILTSLQYRFTPGGPIHAHRHQMKTICPRSTEISV</sequence>
<keyword evidence="2" id="KW-1185">Reference proteome</keyword>
<reference evidence="1 2" key="1">
    <citation type="submission" date="2019-02" db="EMBL/GenBank/DDBJ databases">
        <title>Deep-cultivation of Planctomycetes and their phenomic and genomic characterization uncovers novel biology.</title>
        <authorList>
            <person name="Wiegand S."/>
            <person name="Jogler M."/>
            <person name="Boedeker C."/>
            <person name="Pinto D."/>
            <person name="Vollmers J."/>
            <person name="Rivas-Marin E."/>
            <person name="Kohn T."/>
            <person name="Peeters S.H."/>
            <person name="Heuer A."/>
            <person name="Rast P."/>
            <person name="Oberbeckmann S."/>
            <person name="Bunk B."/>
            <person name="Jeske O."/>
            <person name="Meyerdierks A."/>
            <person name="Storesund J.E."/>
            <person name="Kallscheuer N."/>
            <person name="Luecker S."/>
            <person name="Lage O.M."/>
            <person name="Pohl T."/>
            <person name="Merkel B.J."/>
            <person name="Hornburger P."/>
            <person name="Mueller R.-W."/>
            <person name="Bruemmer F."/>
            <person name="Labrenz M."/>
            <person name="Spormann A.M."/>
            <person name="Op Den Camp H."/>
            <person name="Overmann J."/>
            <person name="Amann R."/>
            <person name="Jetten M.S.M."/>
            <person name="Mascher T."/>
            <person name="Medema M.H."/>
            <person name="Devos D.P."/>
            <person name="Kaster A.-K."/>
            <person name="Ovreas L."/>
            <person name="Rohde M."/>
            <person name="Galperin M.Y."/>
            <person name="Jogler C."/>
        </authorList>
    </citation>
    <scope>NUCLEOTIDE SEQUENCE [LARGE SCALE GENOMIC DNA]</scope>
    <source>
        <strain evidence="1 2">Poly59</strain>
    </source>
</reference>
<evidence type="ECO:0000313" key="2">
    <source>
        <dbReference type="Proteomes" id="UP000317977"/>
    </source>
</evidence>
<protein>
    <submittedName>
        <fullName evidence="1">Uncharacterized protein</fullName>
    </submittedName>
</protein>